<proteinExistence type="predicted"/>
<dbReference type="EMBL" id="JBBPFD010000015">
    <property type="protein sequence ID" value="KAK7896702.1"/>
    <property type="molecule type" value="Genomic_DNA"/>
</dbReference>
<reference evidence="3" key="1">
    <citation type="submission" date="2024-04" db="EMBL/GenBank/DDBJ databases">
        <title>Salinicola lusitanus LLJ914,a marine bacterium isolated from the Okinawa Trough.</title>
        <authorList>
            <person name="Li J."/>
        </authorList>
    </citation>
    <scope>NUCLEOTIDE SEQUENCE [LARGE SCALE GENOMIC DNA]</scope>
</reference>
<sequence>MDHNLRGLHKDFASLSQTSYFSDSYLGSESLLRPPQEGDQVVPSAQRGCNVQRQRESKPLPPLPDSEDLMLDEAADQEVEFFTSDRQCLLPKSFPKVPCKGSNNVKQNGQVNYAYQDVSLLDREAGNLAFSWPGCDDRIPPRGNNFGANNWDNGDAFWGKQDNLTPECAFLAPYLLFPTTNRKSRLAYRSNLKT</sequence>
<dbReference type="GO" id="GO:0042059">
    <property type="term" value="P:negative regulation of epidermal growth factor receptor signaling pathway"/>
    <property type="evidence" value="ECO:0007669"/>
    <property type="project" value="TreeGrafter"/>
</dbReference>
<protein>
    <submittedName>
        <fullName evidence="2">Uncharacterized protein</fullName>
    </submittedName>
</protein>
<comment type="caution">
    <text evidence="2">The sequence shown here is derived from an EMBL/GenBank/DDBJ whole genome shotgun (WGS) entry which is preliminary data.</text>
</comment>
<dbReference type="PANTHER" id="PTHR14254:SF5">
    <property type="entry name" value="ERBB RECEPTOR FEEDBACK INHIBITOR 1"/>
    <property type="match status" value="1"/>
</dbReference>
<name>A0AAW0NMV5_9GOBI</name>
<evidence type="ECO:0000313" key="3">
    <source>
        <dbReference type="Proteomes" id="UP001460270"/>
    </source>
</evidence>
<organism evidence="2 3">
    <name type="scientific">Mugilogobius chulae</name>
    <name type="common">yellowstripe goby</name>
    <dbReference type="NCBI Taxonomy" id="88201"/>
    <lineage>
        <taxon>Eukaryota</taxon>
        <taxon>Metazoa</taxon>
        <taxon>Chordata</taxon>
        <taxon>Craniata</taxon>
        <taxon>Vertebrata</taxon>
        <taxon>Euteleostomi</taxon>
        <taxon>Actinopterygii</taxon>
        <taxon>Neopterygii</taxon>
        <taxon>Teleostei</taxon>
        <taxon>Neoteleostei</taxon>
        <taxon>Acanthomorphata</taxon>
        <taxon>Gobiaria</taxon>
        <taxon>Gobiiformes</taxon>
        <taxon>Gobioidei</taxon>
        <taxon>Gobiidae</taxon>
        <taxon>Gobionellinae</taxon>
        <taxon>Mugilogobius</taxon>
    </lineage>
</organism>
<dbReference type="GO" id="GO:0045616">
    <property type="term" value="P:regulation of keratinocyte differentiation"/>
    <property type="evidence" value="ECO:0007669"/>
    <property type="project" value="TreeGrafter"/>
</dbReference>
<feature type="region of interest" description="Disordered" evidence="1">
    <location>
        <begin position="27"/>
        <end position="66"/>
    </location>
</feature>
<evidence type="ECO:0000256" key="1">
    <source>
        <dbReference type="SAM" id="MobiDB-lite"/>
    </source>
</evidence>
<gene>
    <name evidence="2" type="ORF">WMY93_022027</name>
</gene>
<dbReference type="InterPro" id="IPR052112">
    <property type="entry name" value="EGFR_SigReg_Kinase"/>
</dbReference>
<evidence type="ECO:0000313" key="2">
    <source>
        <dbReference type="EMBL" id="KAK7896702.1"/>
    </source>
</evidence>
<accession>A0AAW0NMV5</accession>
<keyword evidence="3" id="KW-1185">Reference proteome</keyword>
<dbReference type="Proteomes" id="UP001460270">
    <property type="component" value="Unassembled WGS sequence"/>
</dbReference>
<dbReference type="AlphaFoldDB" id="A0AAW0NMV5"/>
<dbReference type="PANTHER" id="PTHR14254">
    <property type="entry name" value="GENE 33 POLYPEPTIDE"/>
    <property type="match status" value="1"/>
</dbReference>